<evidence type="ECO:0000313" key="6">
    <source>
        <dbReference type="Proteomes" id="UP000004471"/>
    </source>
</evidence>
<feature type="domain" description="Type I restriction modification DNA specificity" evidence="4">
    <location>
        <begin position="1"/>
        <end position="188"/>
    </location>
</feature>
<evidence type="ECO:0000256" key="1">
    <source>
        <dbReference type="ARBA" id="ARBA00010923"/>
    </source>
</evidence>
<gene>
    <name evidence="5" type="ORF">PSYJA_21282</name>
</gene>
<accession>F3FMD4</accession>
<dbReference type="Pfam" id="PF01420">
    <property type="entry name" value="Methylase_S"/>
    <property type="match status" value="2"/>
</dbReference>
<dbReference type="PANTHER" id="PTHR30408:SF12">
    <property type="entry name" value="TYPE I RESTRICTION ENZYME MJAVIII SPECIFICITY SUBUNIT"/>
    <property type="match status" value="1"/>
</dbReference>
<name>F3FMD4_PSESX</name>
<keyword evidence="2" id="KW-0680">Restriction system</keyword>
<dbReference type="Gene3D" id="1.10.287.1120">
    <property type="entry name" value="Bipartite methylase S protein"/>
    <property type="match status" value="1"/>
</dbReference>
<sequence length="441" mass="49077">MSDWRFVPLGDLIESLDAGVSVNAEDRPHGAGEIGVLKTSAISGGEFHAEQNKAVLQSERRLIAEPVQADSILVSRMNTPALVGESCYVAEAYPMLFLPDRLWQLKPRDRMQVNMRWLSFVLQSADYRSYVEVHATGTSGTMKNLPKSKMLSFPVLYPPLSEQKIIAQILDTLDTIIRETESILDKLKALKHGLLHDLLTRGIDANGELRPSQSEAPQLYKESQWGCIPKEWRQTSTRELCSLITKGTTPAANNMWQGSEGVKFLRVDNLSFDGQLDFDASRFQISLGTHRGELSRSICLPGDVLTNIVGPPLGKLGLVTKQMGEVNINQAIALFRPEPNLLPGFLLLWLGGSPAQTWLRKRAKQTSGQVNLTLALCQELPIPKISLEEQQLIVDRIEKMHERLSVGTSELSKLHHMKYAMMDDLLTGRVRVTPLLEGIAP</sequence>
<dbReference type="EMBL" id="AEAH01000966">
    <property type="protein sequence ID" value="EGH31370.1"/>
    <property type="molecule type" value="Genomic_DNA"/>
</dbReference>
<keyword evidence="3" id="KW-0238">DNA-binding</keyword>
<dbReference type="PANTHER" id="PTHR30408">
    <property type="entry name" value="TYPE-1 RESTRICTION ENZYME ECOKI SPECIFICITY PROTEIN"/>
    <property type="match status" value="1"/>
</dbReference>
<protein>
    <submittedName>
        <fullName evidence="5">Type I restriction-modification system specificity subunit</fullName>
    </submittedName>
</protein>
<comment type="similarity">
    <text evidence="1">Belongs to the type-I restriction system S methylase family.</text>
</comment>
<dbReference type="HOGENOM" id="CLU_021095_10_0_6"/>
<dbReference type="Gene3D" id="3.90.220.20">
    <property type="entry name" value="DNA methylase specificity domains"/>
    <property type="match status" value="2"/>
</dbReference>
<dbReference type="AlphaFoldDB" id="F3FMD4"/>
<evidence type="ECO:0000259" key="4">
    <source>
        <dbReference type="Pfam" id="PF01420"/>
    </source>
</evidence>
<evidence type="ECO:0000313" key="5">
    <source>
        <dbReference type="EMBL" id="EGH31370.1"/>
    </source>
</evidence>
<proteinExistence type="inferred from homology"/>
<comment type="caution">
    <text evidence="5">The sequence shown here is derived from an EMBL/GenBank/DDBJ whole genome shotgun (WGS) entry which is preliminary data.</text>
</comment>
<reference evidence="5 6" key="1">
    <citation type="journal article" date="2011" name="PLoS Pathog.">
        <title>Dynamic evolution of pathogenicity revealed by sequencing and comparative genomics of 19 Pseudomonas syringae isolates.</title>
        <authorList>
            <person name="Baltrus D.A."/>
            <person name="Nishimura M.T."/>
            <person name="Romanchuk A."/>
            <person name="Chang J.H."/>
            <person name="Mukhtar M.S."/>
            <person name="Cherkis K."/>
            <person name="Roach J."/>
            <person name="Grant S.R."/>
            <person name="Jones C.D."/>
            <person name="Dangl J.L."/>
        </authorList>
    </citation>
    <scope>NUCLEOTIDE SEQUENCE [LARGE SCALE GENOMIC DNA]</scope>
    <source>
        <strain evidence="6">M301072PT</strain>
    </source>
</reference>
<dbReference type="Proteomes" id="UP000004471">
    <property type="component" value="Unassembled WGS sequence"/>
</dbReference>
<evidence type="ECO:0000256" key="3">
    <source>
        <dbReference type="ARBA" id="ARBA00023125"/>
    </source>
</evidence>
<dbReference type="PATRIC" id="fig|629262.5.peg.3543"/>
<feature type="domain" description="Type I restriction modification DNA specificity" evidence="4">
    <location>
        <begin position="229"/>
        <end position="402"/>
    </location>
</feature>
<dbReference type="GO" id="GO:0009307">
    <property type="term" value="P:DNA restriction-modification system"/>
    <property type="evidence" value="ECO:0007669"/>
    <property type="project" value="UniProtKB-KW"/>
</dbReference>
<dbReference type="InterPro" id="IPR044946">
    <property type="entry name" value="Restrct_endonuc_typeI_TRD_sf"/>
</dbReference>
<organism evidence="5 6">
    <name type="scientific">Pseudomonas syringae pv. japonica str. M301072</name>
    <dbReference type="NCBI Taxonomy" id="629262"/>
    <lineage>
        <taxon>Bacteria</taxon>
        <taxon>Pseudomonadati</taxon>
        <taxon>Pseudomonadota</taxon>
        <taxon>Gammaproteobacteria</taxon>
        <taxon>Pseudomonadales</taxon>
        <taxon>Pseudomonadaceae</taxon>
        <taxon>Pseudomonas</taxon>
        <taxon>Pseudomonas syringae</taxon>
    </lineage>
</organism>
<dbReference type="SUPFAM" id="SSF116734">
    <property type="entry name" value="DNA methylase specificity domain"/>
    <property type="match status" value="2"/>
</dbReference>
<dbReference type="GO" id="GO:0003677">
    <property type="term" value="F:DNA binding"/>
    <property type="evidence" value="ECO:0007669"/>
    <property type="project" value="UniProtKB-KW"/>
</dbReference>
<dbReference type="InterPro" id="IPR052021">
    <property type="entry name" value="Type-I_RS_S_subunit"/>
</dbReference>
<dbReference type="InterPro" id="IPR000055">
    <property type="entry name" value="Restrct_endonuc_typeI_TRD"/>
</dbReference>
<evidence type="ECO:0000256" key="2">
    <source>
        <dbReference type="ARBA" id="ARBA00022747"/>
    </source>
</evidence>